<dbReference type="SUPFAM" id="SSF50685">
    <property type="entry name" value="Barwin-like endoglucanases"/>
    <property type="match status" value="1"/>
</dbReference>
<keyword evidence="2 4" id="KW-0456">Lyase</keyword>
<dbReference type="CDD" id="cd22268">
    <property type="entry name" value="DPBB_RlpA-like"/>
    <property type="match status" value="1"/>
</dbReference>
<evidence type="ECO:0000313" key="9">
    <source>
        <dbReference type="Proteomes" id="UP000277294"/>
    </source>
</evidence>
<dbReference type="AlphaFoldDB" id="A0A3P4B6T0"/>
<evidence type="ECO:0000256" key="4">
    <source>
        <dbReference type="HAMAP-Rule" id="MF_02071"/>
    </source>
</evidence>
<evidence type="ECO:0000256" key="2">
    <source>
        <dbReference type="ARBA" id="ARBA00023239"/>
    </source>
</evidence>
<dbReference type="OrthoDB" id="9779128at2"/>
<dbReference type="NCBIfam" id="TIGR00413">
    <property type="entry name" value="rlpA"/>
    <property type="match status" value="1"/>
</dbReference>
<comment type="similarity">
    <text evidence="4 5">Belongs to the RlpA family.</text>
</comment>
<dbReference type="Proteomes" id="UP000277294">
    <property type="component" value="Unassembled WGS sequence"/>
</dbReference>
<dbReference type="InterPro" id="IPR036908">
    <property type="entry name" value="RlpA-like_sf"/>
</dbReference>
<dbReference type="InterPro" id="IPR034718">
    <property type="entry name" value="RlpA"/>
</dbReference>
<dbReference type="PANTHER" id="PTHR34183">
    <property type="entry name" value="ENDOLYTIC PEPTIDOGLYCAN TRANSGLYCOSYLASE RLPA"/>
    <property type="match status" value="1"/>
</dbReference>
<dbReference type="SUPFAM" id="SSF110997">
    <property type="entry name" value="Sporulation related repeat"/>
    <property type="match status" value="1"/>
</dbReference>
<keyword evidence="3 4" id="KW-0961">Cell wall biogenesis/degradation</keyword>
<dbReference type="FunFam" id="2.40.40.10:FF:000003">
    <property type="entry name" value="Endolytic peptidoglycan transglycosylase RlpA"/>
    <property type="match status" value="1"/>
</dbReference>
<accession>A0A3P4B6T0</accession>
<dbReference type="InterPro" id="IPR009009">
    <property type="entry name" value="RlpA-like_DPBB"/>
</dbReference>
<protein>
    <recommendedName>
        <fullName evidence="4">Endolytic peptidoglycan transglycosylase RlpA</fullName>
        <ecNumber evidence="4">4.2.2.-</ecNumber>
    </recommendedName>
</protein>
<dbReference type="InterPro" id="IPR012997">
    <property type="entry name" value="RplA"/>
</dbReference>
<keyword evidence="9" id="KW-1185">Reference proteome</keyword>
<dbReference type="GO" id="GO:0071555">
    <property type="term" value="P:cell wall organization"/>
    <property type="evidence" value="ECO:0007669"/>
    <property type="project" value="UniProtKB-KW"/>
</dbReference>
<dbReference type="HAMAP" id="MF_02071">
    <property type="entry name" value="RlpA"/>
    <property type="match status" value="1"/>
</dbReference>
<evidence type="ECO:0000259" key="7">
    <source>
        <dbReference type="PROSITE" id="PS51724"/>
    </source>
</evidence>
<feature type="domain" description="SPOR" evidence="7">
    <location>
        <begin position="286"/>
        <end position="365"/>
    </location>
</feature>
<dbReference type="GO" id="GO:0042834">
    <property type="term" value="F:peptidoglycan binding"/>
    <property type="evidence" value="ECO:0007669"/>
    <property type="project" value="InterPro"/>
</dbReference>
<proteinExistence type="inferred from homology"/>
<organism evidence="8 9">
    <name type="scientific">Pigmentiphaga humi</name>
    <dbReference type="NCBI Taxonomy" id="2478468"/>
    <lineage>
        <taxon>Bacteria</taxon>
        <taxon>Pseudomonadati</taxon>
        <taxon>Pseudomonadota</taxon>
        <taxon>Betaproteobacteria</taxon>
        <taxon>Burkholderiales</taxon>
        <taxon>Alcaligenaceae</taxon>
        <taxon>Pigmentiphaga</taxon>
    </lineage>
</organism>
<evidence type="ECO:0000256" key="5">
    <source>
        <dbReference type="RuleBase" id="RU003495"/>
    </source>
</evidence>
<evidence type="ECO:0000256" key="3">
    <source>
        <dbReference type="ARBA" id="ARBA00023316"/>
    </source>
</evidence>
<dbReference type="Pfam" id="PF03330">
    <property type="entry name" value="DPBB_1"/>
    <property type="match status" value="1"/>
</dbReference>
<evidence type="ECO:0000256" key="1">
    <source>
        <dbReference type="ARBA" id="ARBA00022729"/>
    </source>
</evidence>
<dbReference type="Gene3D" id="3.30.70.1070">
    <property type="entry name" value="Sporulation related repeat"/>
    <property type="match status" value="1"/>
</dbReference>
<dbReference type="EC" id="4.2.2.-" evidence="4"/>
<evidence type="ECO:0000313" key="8">
    <source>
        <dbReference type="EMBL" id="VCU71792.1"/>
    </source>
</evidence>
<dbReference type="EMBL" id="UWPJ01000030">
    <property type="protein sequence ID" value="VCU71792.1"/>
    <property type="molecule type" value="Genomic_DNA"/>
</dbReference>
<name>A0A3P4B6T0_9BURK</name>
<sequence>MTQTDRLPRLGAPAAARRQSPGSSRLLLWTAVCATVVLAACGSAPKSSSGSRGGGYYKDDGPPASPPANLDQVPDPLPAVEPLASGANKPYVIFGKRYVPDTSMQPYRVRGVASWYGRKFHGARTSNGELYDMYAMTAAHTTLPIPSYARVTRTTTGKAVIVRINDRGPFHDDRVIDLSYTAAHKLGLLAQGSGEVTVELLVPAEIARIRAERAAPTQLASAAAVAQPIADPGAAEVVALPVAAQEPPSDMRELPPLASAPAFDAAAMNAPAPVAVPAGAARPVSAPASPGIYLQLGAFSGQRNAEDLAARVRARLGGAGEPLRVVSADSLYRVHVGPYPTRESAQAAAQRLQAQVEITPVIVLR</sequence>
<evidence type="ECO:0000256" key="6">
    <source>
        <dbReference type="SAM" id="MobiDB-lite"/>
    </source>
</evidence>
<dbReference type="PROSITE" id="PS51724">
    <property type="entry name" value="SPOR"/>
    <property type="match status" value="1"/>
</dbReference>
<dbReference type="GO" id="GO:0008932">
    <property type="term" value="F:lytic endotransglycosylase activity"/>
    <property type="evidence" value="ECO:0007669"/>
    <property type="project" value="UniProtKB-UniRule"/>
</dbReference>
<dbReference type="Pfam" id="PF05036">
    <property type="entry name" value="SPOR"/>
    <property type="match status" value="1"/>
</dbReference>
<dbReference type="RefSeq" id="WP_124081390.1">
    <property type="nucleotide sequence ID" value="NZ_UWPJ01000030.1"/>
</dbReference>
<dbReference type="InterPro" id="IPR007730">
    <property type="entry name" value="SPOR-like_dom"/>
</dbReference>
<dbReference type="Gene3D" id="2.40.40.10">
    <property type="entry name" value="RlpA-like domain"/>
    <property type="match status" value="1"/>
</dbReference>
<keyword evidence="1" id="KW-0732">Signal</keyword>
<dbReference type="GO" id="GO:0000270">
    <property type="term" value="P:peptidoglycan metabolic process"/>
    <property type="evidence" value="ECO:0007669"/>
    <property type="project" value="UniProtKB-UniRule"/>
</dbReference>
<comment type="function">
    <text evidence="4">Lytic transglycosylase with a strong preference for naked glycan strands that lack stem peptides.</text>
</comment>
<feature type="region of interest" description="Disordered" evidence="6">
    <location>
        <begin position="43"/>
        <end position="82"/>
    </location>
</feature>
<gene>
    <name evidence="4" type="primary">rlpA</name>
    <name evidence="8" type="ORF">PIGHUM_03882</name>
</gene>
<reference evidence="8 9" key="1">
    <citation type="submission" date="2018-10" db="EMBL/GenBank/DDBJ databases">
        <authorList>
            <person name="Criscuolo A."/>
        </authorList>
    </citation>
    <scope>NUCLEOTIDE SEQUENCE [LARGE SCALE GENOMIC DNA]</scope>
    <source>
        <strain evidence="8">DnA1</strain>
    </source>
</reference>
<dbReference type="InterPro" id="IPR036680">
    <property type="entry name" value="SPOR-like_sf"/>
</dbReference>
<dbReference type="PANTHER" id="PTHR34183:SF1">
    <property type="entry name" value="ENDOLYTIC PEPTIDOGLYCAN TRANSGLYCOSYLASE RLPA"/>
    <property type="match status" value="1"/>
</dbReference>